<evidence type="ECO:0000256" key="5">
    <source>
        <dbReference type="ARBA" id="ARBA00023274"/>
    </source>
</evidence>
<evidence type="ECO:0000256" key="4">
    <source>
        <dbReference type="ARBA" id="ARBA00022980"/>
    </source>
</evidence>
<dbReference type="InterPro" id="IPR000244">
    <property type="entry name" value="Ribosomal_bL9"/>
</dbReference>
<dbReference type="GO" id="GO:1990904">
    <property type="term" value="C:ribonucleoprotein complex"/>
    <property type="evidence" value="ECO:0007669"/>
    <property type="project" value="UniProtKB-KW"/>
</dbReference>
<dbReference type="GO" id="GO:0003735">
    <property type="term" value="F:structural constituent of ribosome"/>
    <property type="evidence" value="ECO:0007669"/>
    <property type="project" value="InterPro"/>
</dbReference>
<feature type="compositionally biased region" description="Acidic residues" evidence="6">
    <location>
        <begin position="167"/>
        <end position="176"/>
    </location>
</feature>
<protein>
    <submittedName>
        <fullName evidence="8">LSU ribosomal protein L9p</fullName>
    </submittedName>
</protein>
<keyword evidence="5" id="KW-0687">Ribonucleoprotein</keyword>
<evidence type="ECO:0000313" key="8">
    <source>
        <dbReference type="EMBL" id="VAV97944.1"/>
    </source>
</evidence>
<dbReference type="InterPro" id="IPR036791">
    <property type="entry name" value="Ribosomal_bL9_C_sf"/>
</dbReference>
<dbReference type="AlphaFoldDB" id="A0A3B0RVV7"/>
<dbReference type="PANTHER" id="PTHR21368">
    <property type="entry name" value="50S RIBOSOMAL PROTEIN L9"/>
    <property type="match status" value="1"/>
</dbReference>
<evidence type="ECO:0000256" key="2">
    <source>
        <dbReference type="ARBA" id="ARBA00022730"/>
    </source>
</evidence>
<dbReference type="GO" id="GO:0019843">
    <property type="term" value="F:rRNA binding"/>
    <property type="evidence" value="ECO:0007669"/>
    <property type="project" value="UniProtKB-KW"/>
</dbReference>
<dbReference type="EMBL" id="UOEH01000241">
    <property type="protein sequence ID" value="VAV97944.1"/>
    <property type="molecule type" value="Genomic_DNA"/>
</dbReference>
<dbReference type="GO" id="GO:0006412">
    <property type="term" value="P:translation"/>
    <property type="evidence" value="ECO:0007669"/>
    <property type="project" value="InterPro"/>
</dbReference>
<organism evidence="8">
    <name type="scientific">hydrothermal vent metagenome</name>
    <dbReference type="NCBI Taxonomy" id="652676"/>
    <lineage>
        <taxon>unclassified sequences</taxon>
        <taxon>metagenomes</taxon>
        <taxon>ecological metagenomes</taxon>
    </lineage>
</organism>
<evidence type="ECO:0000256" key="3">
    <source>
        <dbReference type="ARBA" id="ARBA00022884"/>
    </source>
</evidence>
<name>A0A3B0RVV7_9ZZZZ</name>
<dbReference type="SUPFAM" id="SSF55658">
    <property type="entry name" value="L9 N-domain-like"/>
    <property type="match status" value="1"/>
</dbReference>
<keyword evidence="2" id="KW-0699">rRNA-binding</keyword>
<dbReference type="SUPFAM" id="SSF55653">
    <property type="entry name" value="Ribosomal protein L9 C-domain"/>
    <property type="match status" value="1"/>
</dbReference>
<dbReference type="Gene3D" id="3.40.5.10">
    <property type="entry name" value="Ribosomal protein L9, N-terminal domain"/>
    <property type="match status" value="1"/>
</dbReference>
<dbReference type="InterPro" id="IPR020594">
    <property type="entry name" value="Ribosomal_bL9_bac/chp"/>
</dbReference>
<feature type="compositionally biased region" description="Acidic residues" evidence="6">
    <location>
        <begin position="184"/>
        <end position="198"/>
    </location>
</feature>
<sequence length="206" mass="22457">MEVILLERVEKLGQMGDVVNVKPGFARNFLLPQKKALRANDANKKAFETQRVDLEAHNLERKSEAEAAAKKINGSAFVVIRQASETGGLYGSVSTRDIADAATNDGVKIDRGQVRLPKPLKSLGVFAVRIVLHPEVDASIDINIARSEDEAERQARGENVLDTRDDHDDEAETEDATEAKAEFFDEEAQAAIADDAEGEDAKAEDA</sequence>
<dbReference type="InterPro" id="IPR020070">
    <property type="entry name" value="Ribosomal_bL9_N"/>
</dbReference>
<dbReference type="Gene3D" id="3.10.430.100">
    <property type="entry name" value="Ribosomal protein L9, C-terminal domain"/>
    <property type="match status" value="1"/>
</dbReference>
<dbReference type="InterPro" id="IPR009027">
    <property type="entry name" value="Ribosomal_bL9/RNase_H1_N"/>
</dbReference>
<dbReference type="Pfam" id="PF03948">
    <property type="entry name" value="Ribosomal_L9_C"/>
    <property type="match status" value="1"/>
</dbReference>
<dbReference type="InterPro" id="IPR020069">
    <property type="entry name" value="Ribosomal_bL9_C"/>
</dbReference>
<dbReference type="GO" id="GO:0005840">
    <property type="term" value="C:ribosome"/>
    <property type="evidence" value="ECO:0007669"/>
    <property type="project" value="UniProtKB-KW"/>
</dbReference>
<feature type="compositionally biased region" description="Basic and acidic residues" evidence="6">
    <location>
        <begin position="148"/>
        <end position="166"/>
    </location>
</feature>
<dbReference type="InterPro" id="IPR036935">
    <property type="entry name" value="Ribosomal_bL9_N_sf"/>
</dbReference>
<proteinExistence type="inferred from homology"/>
<gene>
    <name evidence="8" type="ORF">MNBD_ALPHA05-1896</name>
</gene>
<dbReference type="Pfam" id="PF01281">
    <property type="entry name" value="Ribosomal_L9_N"/>
    <property type="match status" value="1"/>
</dbReference>
<comment type="similarity">
    <text evidence="1">Belongs to the bacterial ribosomal protein bL9 family.</text>
</comment>
<feature type="domain" description="Ribosomal protein L9" evidence="7">
    <location>
        <begin position="13"/>
        <end position="40"/>
    </location>
</feature>
<evidence type="ECO:0000256" key="1">
    <source>
        <dbReference type="ARBA" id="ARBA00010605"/>
    </source>
</evidence>
<evidence type="ECO:0000256" key="6">
    <source>
        <dbReference type="SAM" id="MobiDB-lite"/>
    </source>
</evidence>
<keyword evidence="4 8" id="KW-0689">Ribosomal protein</keyword>
<keyword evidence="3" id="KW-0694">RNA-binding</keyword>
<dbReference type="PROSITE" id="PS00651">
    <property type="entry name" value="RIBOSOMAL_L9"/>
    <property type="match status" value="1"/>
</dbReference>
<dbReference type="HAMAP" id="MF_00503">
    <property type="entry name" value="Ribosomal_bL9"/>
    <property type="match status" value="1"/>
</dbReference>
<evidence type="ECO:0000259" key="7">
    <source>
        <dbReference type="PROSITE" id="PS00651"/>
    </source>
</evidence>
<feature type="region of interest" description="Disordered" evidence="6">
    <location>
        <begin position="148"/>
        <end position="206"/>
    </location>
</feature>
<reference evidence="8" key="1">
    <citation type="submission" date="2018-06" db="EMBL/GenBank/DDBJ databases">
        <authorList>
            <person name="Zhirakovskaya E."/>
        </authorList>
    </citation>
    <scope>NUCLEOTIDE SEQUENCE</scope>
</reference>
<accession>A0A3B0RVV7</accession>
<dbReference type="NCBIfam" id="TIGR00158">
    <property type="entry name" value="L9"/>
    <property type="match status" value="1"/>
</dbReference>